<evidence type="ECO:0000256" key="1">
    <source>
        <dbReference type="SAM" id="MobiDB-lite"/>
    </source>
</evidence>
<proteinExistence type="predicted"/>
<protein>
    <recommendedName>
        <fullName evidence="6">YtxH domain-containing protein</fullName>
    </recommendedName>
</protein>
<feature type="region of interest" description="Disordered" evidence="1">
    <location>
        <begin position="35"/>
        <end position="91"/>
    </location>
</feature>
<keyword evidence="2" id="KW-0812">Transmembrane</keyword>
<keyword evidence="3" id="KW-0732">Signal</keyword>
<comment type="caution">
    <text evidence="4">The sequence shown here is derived from an EMBL/GenBank/DDBJ whole genome shotgun (WGS) entry which is preliminary data.</text>
</comment>
<evidence type="ECO:0000313" key="5">
    <source>
        <dbReference type="Proteomes" id="UP000758611"/>
    </source>
</evidence>
<dbReference type="Proteomes" id="UP000758611">
    <property type="component" value="Unassembled WGS sequence"/>
</dbReference>
<reference evidence="4" key="1">
    <citation type="submission" date="2020-04" db="EMBL/GenBank/DDBJ databases">
        <title>Deep metagenomics examines the oral microbiome during advanced dental caries in children, revealing novel taxa and co-occurrences with host molecules.</title>
        <authorList>
            <person name="Baker J.L."/>
            <person name="Morton J.T."/>
            <person name="Dinis M."/>
            <person name="Alvarez R."/>
            <person name="Tran N.C."/>
            <person name="Knight R."/>
            <person name="Edlund A."/>
        </authorList>
    </citation>
    <scope>NUCLEOTIDE SEQUENCE</scope>
    <source>
        <strain evidence="4">JCVI_23_bin.11</strain>
    </source>
</reference>
<evidence type="ECO:0008006" key="6">
    <source>
        <dbReference type="Google" id="ProtNLM"/>
    </source>
</evidence>
<feature type="chain" id="PRO_5038048888" description="YtxH domain-containing protein" evidence="3">
    <location>
        <begin position="32"/>
        <end position="228"/>
    </location>
</feature>
<organism evidence="4 5">
    <name type="scientific">Parvimonas micra</name>
    <dbReference type="NCBI Taxonomy" id="33033"/>
    <lineage>
        <taxon>Bacteria</taxon>
        <taxon>Bacillati</taxon>
        <taxon>Bacillota</taxon>
        <taxon>Tissierellia</taxon>
        <taxon>Tissierellales</taxon>
        <taxon>Peptoniphilaceae</taxon>
        <taxon>Parvimonas</taxon>
    </lineage>
</organism>
<feature type="signal peptide" evidence="3">
    <location>
        <begin position="1"/>
        <end position="31"/>
    </location>
</feature>
<dbReference type="EMBL" id="JABZRE010000001">
    <property type="protein sequence ID" value="MBF1306304.1"/>
    <property type="molecule type" value="Genomic_DNA"/>
</dbReference>
<sequence>MKTTNNKLKKIIVMSVAALFALSLTGASSFAETSETTTAPQIATNQGLSEGGSSQGSNSGTGSANGGGSGTISERVKSDANKEGNKAGEAFASNNRSYRNKISNDTGNLVNDISNQVKDAANQAAGNHESSSGLQINGIQERVSKVLDDAGTGVIGLGVKALYYLSFLSIIVGLIMTVISFFFKSIKSMKWIWTFFGGLVIYGIITQALGISLMDNPLSELFSYLIHG</sequence>
<evidence type="ECO:0000313" key="4">
    <source>
        <dbReference type="EMBL" id="MBF1306304.1"/>
    </source>
</evidence>
<feature type="transmembrane region" description="Helical" evidence="2">
    <location>
        <begin position="195"/>
        <end position="214"/>
    </location>
</feature>
<name>A0A930E2P5_9FIRM</name>
<feature type="transmembrane region" description="Helical" evidence="2">
    <location>
        <begin position="161"/>
        <end position="183"/>
    </location>
</feature>
<gene>
    <name evidence="4" type="ORF">HXM94_00755</name>
</gene>
<keyword evidence="2" id="KW-0472">Membrane</keyword>
<dbReference type="RefSeq" id="WP_278476782.1">
    <property type="nucleotide sequence ID" value="NZ_JABZRE010000001.1"/>
</dbReference>
<evidence type="ECO:0000256" key="3">
    <source>
        <dbReference type="SAM" id="SignalP"/>
    </source>
</evidence>
<accession>A0A930E2P5</accession>
<feature type="compositionally biased region" description="Basic and acidic residues" evidence="1">
    <location>
        <begin position="74"/>
        <end position="86"/>
    </location>
</feature>
<keyword evidence="2" id="KW-1133">Transmembrane helix</keyword>
<evidence type="ECO:0000256" key="2">
    <source>
        <dbReference type="SAM" id="Phobius"/>
    </source>
</evidence>
<dbReference type="AlphaFoldDB" id="A0A930E2P5"/>